<proteinExistence type="predicted"/>
<dbReference type="Proteomes" id="UP001189429">
    <property type="component" value="Unassembled WGS sequence"/>
</dbReference>
<protein>
    <recommendedName>
        <fullName evidence="2">KHDC4/BBP-like KH-domain type I domain-containing protein</fullName>
    </recommendedName>
</protein>
<dbReference type="SUPFAM" id="SSF54791">
    <property type="entry name" value="Eukaryotic type KH-domain (KH-domain type I)"/>
    <property type="match status" value="1"/>
</dbReference>
<dbReference type="EMBL" id="CAUYUJ010019849">
    <property type="protein sequence ID" value="CAK0894118.1"/>
    <property type="molecule type" value="Genomic_DNA"/>
</dbReference>
<gene>
    <name evidence="3" type="ORF">PCOR1329_LOCUS73251</name>
</gene>
<feature type="compositionally biased region" description="Basic residues" evidence="1">
    <location>
        <begin position="21"/>
        <end position="31"/>
    </location>
</feature>
<reference evidence="3" key="1">
    <citation type="submission" date="2023-10" db="EMBL/GenBank/DDBJ databases">
        <authorList>
            <person name="Chen Y."/>
            <person name="Shah S."/>
            <person name="Dougan E. K."/>
            <person name="Thang M."/>
            <person name="Chan C."/>
        </authorList>
    </citation>
    <scope>NUCLEOTIDE SEQUENCE [LARGE SCALE GENOMIC DNA]</scope>
</reference>
<dbReference type="InterPro" id="IPR031121">
    <property type="entry name" value="RIK/BLOM7"/>
</dbReference>
<dbReference type="PANTHER" id="PTHR15744">
    <property type="entry name" value="BLOM7"/>
    <property type="match status" value="1"/>
</dbReference>
<sequence>GAAENSRGAWGAAEDSWKDAPRRHRQQRRHGAAAAGGKRQCQFTIGIEEEPSFRVVRRLIGEHGKHVKRIAEASGAKLRLRGRGSGFQEGPEQEESRDPLMLCVSAPDERSYGIVVCLVREHLEDVYEQYCAAHPGSRGLRVDLHEGPREGSY</sequence>
<evidence type="ECO:0000313" key="3">
    <source>
        <dbReference type="EMBL" id="CAK0894118.1"/>
    </source>
</evidence>
<name>A0ABN9X435_9DINO</name>
<keyword evidence="4" id="KW-1185">Reference proteome</keyword>
<feature type="region of interest" description="Disordered" evidence="1">
    <location>
        <begin position="1"/>
        <end position="37"/>
    </location>
</feature>
<comment type="caution">
    <text evidence="3">The sequence shown here is derived from an EMBL/GenBank/DDBJ whole genome shotgun (WGS) entry which is preliminary data.</text>
</comment>
<evidence type="ECO:0000256" key="1">
    <source>
        <dbReference type="SAM" id="MobiDB-lite"/>
    </source>
</evidence>
<evidence type="ECO:0000259" key="2">
    <source>
        <dbReference type="Pfam" id="PF22675"/>
    </source>
</evidence>
<feature type="non-terminal residue" evidence="3">
    <location>
        <position position="1"/>
    </location>
</feature>
<evidence type="ECO:0000313" key="4">
    <source>
        <dbReference type="Proteomes" id="UP001189429"/>
    </source>
</evidence>
<organism evidence="3 4">
    <name type="scientific">Prorocentrum cordatum</name>
    <dbReference type="NCBI Taxonomy" id="2364126"/>
    <lineage>
        <taxon>Eukaryota</taxon>
        <taxon>Sar</taxon>
        <taxon>Alveolata</taxon>
        <taxon>Dinophyceae</taxon>
        <taxon>Prorocentrales</taxon>
        <taxon>Prorocentraceae</taxon>
        <taxon>Prorocentrum</taxon>
    </lineage>
</organism>
<accession>A0ABN9X435</accession>
<feature type="domain" description="KHDC4/BBP-like KH-domain type I" evidence="2">
    <location>
        <begin position="50"/>
        <end position="113"/>
    </location>
</feature>
<dbReference type="InterPro" id="IPR047889">
    <property type="entry name" value="KHDC4_KH-I_second"/>
</dbReference>
<dbReference type="Pfam" id="PF22675">
    <property type="entry name" value="KH-I_KHDC4-BBP"/>
    <property type="match status" value="1"/>
</dbReference>
<dbReference type="Gene3D" id="3.30.1370.10">
    <property type="entry name" value="K Homology domain, type 1"/>
    <property type="match status" value="1"/>
</dbReference>
<dbReference type="InterPro" id="IPR036612">
    <property type="entry name" value="KH_dom_type_1_sf"/>
</dbReference>
<dbReference type="PANTHER" id="PTHR15744:SF0">
    <property type="entry name" value="KH HOMOLOGY DOMAIN-CONTAINING PROTEIN 4"/>
    <property type="match status" value="1"/>
</dbReference>
<dbReference type="InterPro" id="IPR055256">
    <property type="entry name" value="KH_1_KHDC4/BBP-like"/>
</dbReference>
<dbReference type="CDD" id="cd22386">
    <property type="entry name" value="KH-I_KHDC4_rpt2"/>
    <property type="match status" value="1"/>
</dbReference>